<keyword evidence="1" id="KW-0472">Membrane</keyword>
<sequence length="135" mass="14943">MNDSTPNPYRYAALWRGIGWAMVAAVVVLSLVPQLPKAPSLLGWDKAQHFLAYAVLTFWFCLSYSRHWRWPAFFVALGTLLELLQGFTGIRTTDPFDILANGTGVSIGLSLAFTPLIKSLQKFDDLLSRSCGSSC</sequence>
<accession>A0A858Q834</accession>
<dbReference type="RefSeq" id="WP_169603339.1">
    <property type="nucleotide sequence ID" value="NZ_CP046565.1"/>
</dbReference>
<keyword evidence="1" id="KW-0812">Transmembrane</keyword>
<protein>
    <submittedName>
        <fullName evidence="2">VanZ family protein</fullName>
    </submittedName>
</protein>
<evidence type="ECO:0000313" key="3">
    <source>
        <dbReference type="Proteomes" id="UP000503004"/>
    </source>
</evidence>
<feature type="transmembrane region" description="Helical" evidence="1">
    <location>
        <begin position="47"/>
        <end position="65"/>
    </location>
</feature>
<dbReference type="PANTHER" id="PTHR28008">
    <property type="entry name" value="DOMAIN PROTEIN, PUTATIVE (AFU_ORTHOLOGUE AFUA_3G10980)-RELATED"/>
    <property type="match status" value="1"/>
</dbReference>
<feature type="transmembrane region" description="Helical" evidence="1">
    <location>
        <begin position="12"/>
        <end position="35"/>
    </location>
</feature>
<name>A0A858Q834_9GAMM</name>
<feature type="transmembrane region" description="Helical" evidence="1">
    <location>
        <begin position="72"/>
        <end position="92"/>
    </location>
</feature>
<dbReference type="EMBL" id="CP046565">
    <property type="protein sequence ID" value="QJD30062.1"/>
    <property type="molecule type" value="Genomic_DNA"/>
</dbReference>
<keyword evidence="1" id="KW-1133">Transmembrane helix</keyword>
<gene>
    <name evidence="2" type="ORF">GNH96_08820</name>
</gene>
<dbReference type="Proteomes" id="UP000503004">
    <property type="component" value="Chromosome"/>
</dbReference>
<organism evidence="2 3">
    <name type="scientific">Methylococcus geothermalis</name>
    <dbReference type="NCBI Taxonomy" id="2681310"/>
    <lineage>
        <taxon>Bacteria</taxon>
        <taxon>Pseudomonadati</taxon>
        <taxon>Pseudomonadota</taxon>
        <taxon>Gammaproteobacteria</taxon>
        <taxon>Methylococcales</taxon>
        <taxon>Methylococcaceae</taxon>
        <taxon>Methylococcus</taxon>
    </lineage>
</organism>
<evidence type="ECO:0000313" key="2">
    <source>
        <dbReference type="EMBL" id="QJD30062.1"/>
    </source>
</evidence>
<dbReference type="AlphaFoldDB" id="A0A858Q834"/>
<keyword evidence="3" id="KW-1185">Reference proteome</keyword>
<evidence type="ECO:0000256" key="1">
    <source>
        <dbReference type="SAM" id="Phobius"/>
    </source>
</evidence>
<dbReference type="KEGG" id="metu:GNH96_08820"/>
<proteinExistence type="predicted"/>
<dbReference type="NCBIfam" id="NF037970">
    <property type="entry name" value="vanZ_1"/>
    <property type="match status" value="1"/>
</dbReference>
<dbReference type="PANTHER" id="PTHR28008:SF1">
    <property type="entry name" value="DOMAIN PROTEIN, PUTATIVE (AFU_ORTHOLOGUE AFUA_3G10980)-RELATED"/>
    <property type="match status" value="1"/>
</dbReference>
<reference evidence="3" key="1">
    <citation type="submission" date="2019-12" db="EMBL/GenBank/DDBJ databases">
        <authorList>
            <person name="Awala S.I."/>
            <person name="Rhee S.K."/>
        </authorList>
    </citation>
    <scope>NUCLEOTIDE SEQUENCE [LARGE SCALE GENOMIC DNA]</scope>
    <source>
        <strain evidence="3">IM1</strain>
    </source>
</reference>
<feature type="transmembrane region" description="Helical" evidence="1">
    <location>
        <begin position="98"/>
        <end position="117"/>
    </location>
</feature>